<sequence length="199" mass="21974">MSWSLSRLTPRETELLDAFFLSVGRALHLANAYEGKCQYVLRVGNLITAHQADPALSLEEVFATVPADKLLAGTLHSLAAHGIGQTMDFSTLHKAREARNFIAHEGASIGYMWSANSDRILRHAVKLRAAVKDLANGDNIISQWCYGLEEPHDPPPADWIKCYPEKVDAWVFGSLRALLPVEQSEPQPDCPARAEDGTR</sequence>
<dbReference type="RefSeq" id="WP_344007656.1">
    <property type="nucleotide sequence ID" value="NZ_BAAAGU010000105.1"/>
</dbReference>
<dbReference type="EMBL" id="BAAAGU010000105">
    <property type="protein sequence ID" value="GAA0671731.1"/>
    <property type="molecule type" value="Genomic_DNA"/>
</dbReference>
<gene>
    <name evidence="1" type="ORF">GCM10009535_59340</name>
</gene>
<proteinExistence type="predicted"/>
<organism evidence="1 2">
    <name type="scientific">Streptomyces thermocarboxydovorans</name>
    <dbReference type="NCBI Taxonomy" id="59298"/>
    <lineage>
        <taxon>Bacteria</taxon>
        <taxon>Bacillati</taxon>
        <taxon>Actinomycetota</taxon>
        <taxon>Actinomycetes</taxon>
        <taxon>Kitasatosporales</taxon>
        <taxon>Streptomycetaceae</taxon>
        <taxon>Streptomyces</taxon>
    </lineage>
</organism>
<evidence type="ECO:0000313" key="1">
    <source>
        <dbReference type="EMBL" id="GAA0671731.1"/>
    </source>
</evidence>
<name>A0ABP3T6T5_9ACTN</name>
<protein>
    <submittedName>
        <fullName evidence="1">Uncharacterized protein</fullName>
    </submittedName>
</protein>
<keyword evidence="2" id="KW-1185">Reference proteome</keyword>
<evidence type="ECO:0000313" key="2">
    <source>
        <dbReference type="Proteomes" id="UP001500724"/>
    </source>
</evidence>
<accession>A0ABP3T6T5</accession>
<dbReference type="Proteomes" id="UP001500724">
    <property type="component" value="Unassembled WGS sequence"/>
</dbReference>
<reference evidence="2" key="1">
    <citation type="journal article" date="2019" name="Int. J. Syst. Evol. Microbiol.">
        <title>The Global Catalogue of Microorganisms (GCM) 10K type strain sequencing project: providing services to taxonomists for standard genome sequencing and annotation.</title>
        <authorList>
            <consortium name="The Broad Institute Genomics Platform"/>
            <consortium name="The Broad Institute Genome Sequencing Center for Infectious Disease"/>
            <person name="Wu L."/>
            <person name="Ma J."/>
        </authorList>
    </citation>
    <scope>NUCLEOTIDE SEQUENCE [LARGE SCALE GENOMIC DNA]</scope>
    <source>
        <strain evidence="2">JCM 10367</strain>
    </source>
</reference>
<comment type="caution">
    <text evidence="1">The sequence shown here is derived from an EMBL/GenBank/DDBJ whole genome shotgun (WGS) entry which is preliminary data.</text>
</comment>